<comment type="caution">
    <text evidence="2">The sequence shown here is derived from an EMBL/GenBank/DDBJ whole genome shotgun (WGS) entry which is preliminary data.</text>
</comment>
<evidence type="ECO:0000313" key="2">
    <source>
        <dbReference type="EMBL" id="CAD8121432.1"/>
    </source>
</evidence>
<keyword evidence="3" id="KW-1185">Reference proteome</keyword>
<evidence type="ECO:0000313" key="3">
    <source>
        <dbReference type="Proteomes" id="UP000692954"/>
    </source>
</evidence>
<accession>A0A8S1R2X7</accession>
<reference evidence="2" key="1">
    <citation type="submission" date="2021-01" db="EMBL/GenBank/DDBJ databases">
        <authorList>
            <consortium name="Genoscope - CEA"/>
            <person name="William W."/>
        </authorList>
    </citation>
    <scope>NUCLEOTIDE SEQUENCE</scope>
</reference>
<feature type="transmembrane region" description="Helical" evidence="1">
    <location>
        <begin position="16"/>
        <end position="35"/>
    </location>
</feature>
<keyword evidence="1" id="KW-0472">Membrane</keyword>
<dbReference type="EMBL" id="CAJJDN010000132">
    <property type="protein sequence ID" value="CAD8121432.1"/>
    <property type="molecule type" value="Genomic_DNA"/>
</dbReference>
<sequence>MKKGVKYDCLHQLNKYLTAFLTSFYLTSFSLGLIVQQFQKLLSINTQQKKQPLLKKIGF</sequence>
<evidence type="ECO:0000256" key="1">
    <source>
        <dbReference type="SAM" id="Phobius"/>
    </source>
</evidence>
<dbReference type="Proteomes" id="UP000692954">
    <property type="component" value="Unassembled WGS sequence"/>
</dbReference>
<dbReference type="AlphaFoldDB" id="A0A8S1R2X7"/>
<organism evidence="2 3">
    <name type="scientific">Paramecium sonneborni</name>
    <dbReference type="NCBI Taxonomy" id="65129"/>
    <lineage>
        <taxon>Eukaryota</taxon>
        <taxon>Sar</taxon>
        <taxon>Alveolata</taxon>
        <taxon>Ciliophora</taxon>
        <taxon>Intramacronucleata</taxon>
        <taxon>Oligohymenophorea</taxon>
        <taxon>Peniculida</taxon>
        <taxon>Parameciidae</taxon>
        <taxon>Paramecium</taxon>
    </lineage>
</organism>
<keyword evidence="1" id="KW-1133">Transmembrane helix</keyword>
<proteinExistence type="predicted"/>
<gene>
    <name evidence="2" type="ORF">PSON_ATCC_30995.1.T1320083</name>
</gene>
<name>A0A8S1R2X7_9CILI</name>
<protein>
    <submittedName>
        <fullName evidence="2">Uncharacterized protein</fullName>
    </submittedName>
</protein>
<keyword evidence="1" id="KW-0812">Transmembrane</keyword>